<evidence type="ECO:0000259" key="1">
    <source>
        <dbReference type="Pfam" id="PF01636"/>
    </source>
</evidence>
<feature type="non-terminal residue" evidence="2">
    <location>
        <position position="285"/>
    </location>
</feature>
<comment type="caution">
    <text evidence="2">The sequence shown here is derived from an EMBL/GenBank/DDBJ whole genome shotgun (WGS) entry which is preliminary data.</text>
</comment>
<proteinExistence type="predicted"/>
<dbReference type="InterPro" id="IPR051678">
    <property type="entry name" value="AGP_Transferase"/>
</dbReference>
<organism evidence="2 3">
    <name type="scientific">Armillaria borealis</name>
    <dbReference type="NCBI Taxonomy" id="47425"/>
    <lineage>
        <taxon>Eukaryota</taxon>
        <taxon>Fungi</taxon>
        <taxon>Dikarya</taxon>
        <taxon>Basidiomycota</taxon>
        <taxon>Agaricomycotina</taxon>
        <taxon>Agaricomycetes</taxon>
        <taxon>Agaricomycetidae</taxon>
        <taxon>Agaricales</taxon>
        <taxon>Marasmiineae</taxon>
        <taxon>Physalacriaceae</taxon>
        <taxon>Armillaria</taxon>
    </lineage>
</organism>
<dbReference type="Gene3D" id="3.90.1200.10">
    <property type="match status" value="1"/>
</dbReference>
<name>A0AA39MVR4_9AGAR</name>
<dbReference type="AlphaFoldDB" id="A0AA39MVR4"/>
<dbReference type="EMBL" id="JAUEPT010000010">
    <property type="protein sequence ID" value="KAK0447993.1"/>
    <property type="molecule type" value="Genomic_DNA"/>
</dbReference>
<sequence>RFSLSASFELRRVLKLKASGKYAAALLAFTNSGIVLRSTSMAFMAMFPQIHEIIHLHSSRKVVWRSRIMEYTTPSFRSYSQTHSRYTPRDRGEQHQGAESEGLILMTDIKGVTLGQWLLARTTFPPEFLHYSELIFGPAYLRGGHSLKELSELMTSFNKPVLDFSDGAQLIADLKKALTELRSIPPPSGEVSGLHGSSSIHIRCGDSCVVQPLKNIRVFHDMLLENVSCVSRMPRLLQLASPVYAKLHKLCFSYCDLNPTNILVTEDGRLAAIIDWEAAGWFPEY</sequence>
<dbReference type="Pfam" id="PF01636">
    <property type="entry name" value="APH"/>
    <property type="match status" value="1"/>
</dbReference>
<dbReference type="SUPFAM" id="SSF56112">
    <property type="entry name" value="Protein kinase-like (PK-like)"/>
    <property type="match status" value="1"/>
</dbReference>
<dbReference type="PANTHER" id="PTHR21310:SF58">
    <property type="entry name" value="AMINOGLYCOSIDE PHOSPHOTRANSFERASE DOMAIN-CONTAINING PROTEIN"/>
    <property type="match status" value="1"/>
</dbReference>
<accession>A0AA39MVR4</accession>
<evidence type="ECO:0000313" key="2">
    <source>
        <dbReference type="EMBL" id="KAK0447993.1"/>
    </source>
</evidence>
<keyword evidence="3" id="KW-1185">Reference proteome</keyword>
<reference evidence="2" key="1">
    <citation type="submission" date="2023-06" db="EMBL/GenBank/DDBJ databases">
        <authorList>
            <consortium name="Lawrence Berkeley National Laboratory"/>
            <person name="Ahrendt S."/>
            <person name="Sahu N."/>
            <person name="Indic B."/>
            <person name="Wong-Bajracharya J."/>
            <person name="Merenyi Z."/>
            <person name="Ke H.-M."/>
            <person name="Monk M."/>
            <person name="Kocsube S."/>
            <person name="Drula E."/>
            <person name="Lipzen A."/>
            <person name="Balint B."/>
            <person name="Henrissat B."/>
            <person name="Andreopoulos B."/>
            <person name="Martin F.M."/>
            <person name="Harder C.B."/>
            <person name="Rigling D."/>
            <person name="Ford K.L."/>
            <person name="Foster G.D."/>
            <person name="Pangilinan J."/>
            <person name="Papanicolaou A."/>
            <person name="Barry K."/>
            <person name="LaButti K."/>
            <person name="Viragh M."/>
            <person name="Koriabine M."/>
            <person name="Yan M."/>
            <person name="Riley R."/>
            <person name="Champramary S."/>
            <person name="Plett K.L."/>
            <person name="Tsai I.J."/>
            <person name="Slot J."/>
            <person name="Sipos G."/>
            <person name="Plett J."/>
            <person name="Nagy L.G."/>
            <person name="Grigoriev I.V."/>
        </authorList>
    </citation>
    <scope>NUCLEOTIDE SEQUENCE</scope>
    <source>
        <strain evidence="2">FPL87.14</strain>
    </source>
</reference>
<gene>
    <name evidence="2" type="ORF">EV421DRAFT_107304</name>
</gene>
<dbReference type="InterPro" id="IPR002575">
    <property type="entry name" value="Aminoglycoside_PTrfase"/>
</dbReference>
<dbReference type="Proteomes" id="UP001175226">
    <property type="component" value="Unassembled WGS sequence"/>
</dbReference>
<protein>
    <recommendedName>
        <fullName evidence="1">Aminoglycoside phosphotransferase domain-containing protein</fullName>
    </recommendedName>
</protein>
<feature type="domain" description="Aminoglycoside phosphotransferase" evidence="1">
    <location>
        <begin position="248"/>
        <end position="281"/>
    </location>
</feature>
<dbReference type="InterPro" id="IPR011009">
    <property type="entry name" value="Kinase-like_dom_sf"/>
</dbReference>
<evidence type="ECO:0000313" key="3">
    <source>
        <dbReference type="Proteomes" id="UP001175226"/>
    </source>
</evidence>
<dbReference type="PANTHER" id="PTHR21310">
    <property type="entry name" value="AMINOGLYCOSIDE PHOSPHOTRANSFERASE-RELATED-RELATED"/>
    <property type="match status" value="1"/>
</dbReference>